<dbReference type="AlphaFoldDB" id="A0A679FT96"/>
<dbReference type="EMBL" id="AP022557">
    <property type="protein sequence ID" value="BBW96024.1"/>
    <property type="molecule type" value="Genomic_DNA"/>
</dbReference>
<evidence type="ECO:0000313" key="1">
    <source>
        <dbReference type="EMBL" id="BBW96024.1"/>
    </source>
</evidence>
<organism evidence="1 2">
    <name type="scientific">Geobacillus subterraneus</name>
    <dbReference type="NCBI Taxonomy" id="129338"/>
    <lineage>
        <taxon>Bacteria</taxon>
        <taxon>Bacillati</taxon>
        <taxon>Bacillota</taxon>
        <taxon>Bacilli</taxon>
        <taxon>Bacillales</taxon>
        <taxon>Anoxybacillaceae</taxon>
        <taxon>Geobacillus</taxon>
    </lineage>
</organism>
<proteinExistence type="predicted"/>
<gene>
    <name evidence="1" type="ORF">GsuE55_08570</name>
</gene>
<reference evidence="2" key="1">
    <citation type="journal article" date="2020" name="Microbiol. Resour. Announc.">
        <title>Complete Genome Sequence of Geobacillus sp. Strain E55-1, Isolated from Mine Geyser in Japan.</title>
        <authorList>
            <person name="Miyazaki K."/>
            <person name="Hase E."/>
            <person name="Tokito N."/>
        </authorList>
    </citation>
    <scope>NUCLEOTIDE SEQUENCE [LARGE SCALE GENOMIC DNA]</scope>
    <source>
        <strain evidence="2">E55-1</strain>
    </source>
</reference>
<accession>A0A679FT96</accession>
<keyword evidence="2" id="KW-1185">Reference proteome</keyword>
<sequence>MYKSFYSLSRDVYCKIKIQSSATKSAELKAKKKGLPASNISSTVEVVNT</sequence>
<evidence type="ECO:0000313" key="2">
    <source>
        <dbReference type="Proteomes" id="UP000501421"/>
    </source>
</evidence>
<protein>
    <submittedName>
        <fullName evidence="1">Uncharacterized protein</fullName>
    </submittedName>
</protein>
<dbReference type="Proteomes" id="UP000501421">
    <property type="component" value="Chromosome"/>
</dbReference>
<name>A0A679FT96_9BACL</name>